<protein>
    <submittedName>
        <fullName evidence="2">Uncharacterized protein</fullName>
    </submittedName>
</protein>
<feature type="region of interest" description="Disordered" evidence="1">
    <location>
        <begin position="1"/>
        <end position="30"/>
    </location>
</feature>
<dbReference type="EMBL" id="JAULSU010000006">
    <property type="protein sequence ID" value="KAK0614686.1"/>
    <property type="molecule type" value="Genomic_DNA"/>
</dbReference>
<comment type="caution">
    <text evidence="2">The sequence shown here is derived from an EMBL/GenBank/DDBJ whole genome shotgun (WGS) entry which is preliminary data.</text>
</comment>
<evidence type="ECO:0000313" key="3">
    <source>
        <dbReference type="Proteomes" id="UP001175000"/>
    </source>
</evidence>
<accession>A0AA39WFZ8</accession>
<proteinExistence type="predicted"/>
<organism evidence="2 3">
    <name type="scientific">Immersiella caudata</name>
    <dbReference type="NCBI Taxonomy" id="314043"/>
    <lineage>
        <taxon>Eukaryota</taxon>
        <taxon>Fungi</taxon>
        <taxon>Dikarya</taxon>
        <taxon>Ascomycota</taxon>
        <taxon>Pezizomycotina</taxon>
        <taxon>Sordariomycetes</taxon>
        <taxon>Sordariomycetidae</taxon>
        <taxon>Sordariales</taxon>
        <taxon>Lasiosphaeriaceae</taxon>
        <taxon>Immersiella</taxon>
    </lineage>
</organism>
<feature type="compositionally biased region" description="Basic residues" evidence="1">
    <location>
        <begin position="69"/>
        <end position="81"/>
    </location>
</feature>
<dbReference type="AlphaFoldDB" id="A0AA39WFZ8"/>
<reference evidence="2" key="1">
    <citation type="submission" date="2023-06" db="EMBL/GenBank/DDBJ databases">
        <title>Genome-scale phylogeny and comparative genomics of the fungal order Sordariales.</title>
        <authorList>
            <consortium name="Lawrence Berkeley National Laboratory"/>
            <person name="Hensen N."/>
            <person name="Bonometti L."/>
            <person name="Westerberg I."/>
            <person name="Brannstrom I.O."/>
            <person name="Guillou S."/>
            <person name="Cros-Aarteil S."/>
            <person name="Calhoun S."/>
            <person name="Haridas S."/>
            <person name="Kuo A."/>
            <person name="Mondo S."/>
            <person name="Pangilinan J."/>
            <person name="Riley R."/>
            <person name="Labutti K."/>
            <person name="Andreopoulos B."/>
            <person name="Lipzen A."/>
            <person name="Chen C."/>
            <person name="Yanf M."/>
            <person name="Daum C."/>
            <person name="Ng V."/>
            <person name="Clum A."/>
            <person name="Steindorff A."/>
            <person name="Ohm R."/>
            <person name="Martin F."/>
            <person name="Silar P."/>
            <person name="Natvig D."/>
            <person name="Lalanne C."/>
            <person name="Gautier V."/>
            <person name="Ament-Velasquez S.L."/>
            <person name="Kruys A."/>
            <person name="Hutchinson M.I."/>
            <person name="Powell A.J."/>
            <person name="Barry K."/>
            <person name="Miller A.N."/>
            <person name="Grigoriev I.V."/>
            <person name="Debuchy R."/>
            <person name="Gladieux P."/>
            <person name="Thoren M.H."/>
            <person name="Johannesson H."/>
        </authorList>
    </citation>
    <scope>NUCLEOTIDE SEQUENCE</scope>
    <source>
        <strain evidence="2">CBS 606.72</strain>
    </source>
</reference>
<evidence type="ECO:0000313" key="2">
    <source>
        <dbReference type="EMBL" id="KAK0614686.1"/>
    </source>
</evidence>
<feature type="region of interest" description="Disordered" evidence="1">
    <location>
        <begin position="69"/>
        <end position="95"/>
    </location>
</feature>
<name>A0AA39WFZ8_9PEZI</name>
<sequence>MSWWIRSGPGAESPAGQKKKTKKKKKSQLSGWAATGPLLTRCPLRTDWAVKLEWVLAQVGFADRKRAAHKHPCANRSRRILGRSENPRRPAPPRKKIKKIQEWSRLPRAKTTRRQDSHLRNLDMTTTSFAEVTWRGASPRPCSKICQQWLGCGRFLGFAGCRPSRASRSKLAPRAGCHLAEVELPCAQACTAWPGFRLGDDGRRQSDEGAAEVMA</sequence>
<dbReference type="Proteomes" id="UP001175000">
    <property type="component" value="Unassembled WGS sequence"/>
</dbReference>
<feature type="compositionally biased region" description="Basic residues" evidence="1">
    <location>
        <begin position="17"/>
        <end position="27"/>
    </location>
</feature>
<evidence type="ECO:0000256" key="1">
    <source>
        <dbReference type="SAM" id="MobiDB-lite"/>
    </source>
</evidence>
<gene>
    <name evidence="2" type="ORF">B0T14DRAFT_312400</name>
</gene>
<keyword evidence="3" id="KW-1185">Reference proteome</keyword>